<protein>
    <submittedName>
        <fullName evidence="1">Uncharacterized protein</fullName>
    </submittedName>
</protein>
<proteinExistence type="predicted"/>
<dbReference type="Proteomes" id="UP000433737">
    <property type="component" value="Unassembled WGS sequence"/>
</dbReference>
<name>A0AAX3J197_9GAMM</name>
<evidence type="ECO:0000313" key="1">
    <source>
        <dbReference type="EMBL" id="VXB08679.1"/>
    </source>
</evidence>
<dbReference type="AlphaFoldDB" id="A0AAX3J197"/>
<reference evidence="1 2" key="1">
    <citation type="submission" date="2019-10" db="EMBL/GenBank/DDBJ databases">
        <authorList>
            <person name="Karimi E."/>
        </authorList>
    </citation>
    <scope>NUCLEOTIDE SEQUENCE [LARGE SCALE GENOMIC DNA]</scope>
    <source>
        <strain evidence="1">Pantoea sp. 111</strain>
    </source>
</reference>
<accession>A0AAX3J197</accession>
<sequence>MILFAGMMATESDTEQGETSISNRLFCHYPES</sequence>
<comment type="caution">
    <text evidence="1">The sequence shown here is derived from an EMBL/GenBank/DDBJ whole genome shotgun (WGS) entry which is preliminary data.</text>
</comment>
<gene>
    <name evidence="1" type="ORF">PANT111_100204</name>
</gene>
<dbReference type="EMBL" id="CABWMH010000002">
    <property type="protein sequence ID" value="VXB08679.1"/>
    <property type="molecule type" value="Genomic_DNA"/>
</dbReference>
<evidence type="ECO:0000313" key="2">
    <source>
        <dbReference type="Proteomes" id="UP000433737"/>
    </source>
</evidence>
<organism evidence="1 2">
    <name type="scientific">Pantoea brenneri</name>
    <dbReference type="NCBI Taxonomy" id="472694"/>
    <lineage>
        <taxon>Bacteria</taxon>
        <taxon>Pseudomonadati</taxon>
        <taxon>Pseudomonadota</taxon>
        <taxon>Gammaproteobacteria</taxon>
        <taxon>Enterobacterales</taxon>
        <taxon>Erwiniaceae</taxon>
        <taxon>Pantoea</taxon>
    </lineage>
</organism>